<dbReference type="EMBL" id="CAJVPY010046809">
    <property type="protein sequence ID" value="CAG8810825.1"/>
    <property type="molecule type" value="Genomic_DNA"/>
</dbReference>
<reference evidence="1" key="1">
    <citation type="submission" date="2021-06" db="EMBL/GenBank/DDBJ databases">
        <authorList>
            <person name="Kallberg Y."/>
            <person name="Tangrot J."/>
            <person name="Rosling A."/>
        </authorList>
    </citation>
    <scope>NUCLEOTIDE SEQUENCE</scope>
    <source>
        <strain evidence="1">MA453B</strain>
    </source>
</reference>
<name>A0A9N9PC91_9GLOM</name>
<proteinExistence type="predicted"/>
<accession>A0A9N9PC91</accession>
<evidence type="ECO:0000313" key="1">
    <source>
        <dbReference type="EMBL" id="CAG8810825.1"/>
    </source>
</evidence>
<dbReference type="OrthoDB" id="167555at2759"/>
<evidence type="ECO:0000313" key="2">
    <source>
        <dbReference type="Proteomes" id="UP000789405"/>
    </source>
</evidence>
<protein>
    <submittedName>
        <fullName evidence="1">9283_t:CDS:1</fullName>
    </submittedName>
</protein>
<dbReference type="Proteomes" id="UP000789405">
    <property type="component" value="Unassembled WGS sequence"/>
</dbReference>
<feature type="non-terminal residue" evidence="1">
    <location>
        <position position="157"/>
    </location>
</feature>
<comment type="caution">
    <text evidence="1">The sequence shown here is derived from an EMBL/GenBank/DDBJ whole genome shotgun (WGS) entry which is preliminary data.</text>
</comment>
<gene>
    <name evidence="1" type="ORF">DERYTH_LOCUS25358</name>
</gene>
<sequence length="157" mass="18130">MPMWFDMPRNTTIDFEGICEVAIKTTENEKLRFTVVLGNTTSGKKLLPAVIFKLKKTKRQVSMRFCGDHGTLCKYGRGFDDFYLYSMRKGGFTKKVNCKRALYELVCEWVSEMWREISTDLLARFFEAAGLTLNSNGSEDEKMTSHFQAIIANYMNE</sequence>
<keyword evidence="2" id="KW-1185">Reference proteome</keyword>
<organism evidence="1 2">
    <name type="scientific">Dentiscutata erythropus</name>
    <dbReference type="NCBI Taxonomy" id="1348616"/>
    <lineage>
        <taxon>Eukaryota</taxon>
        <taxon>Fungi</taxon>
        <taxon>Fungi incertae sedis</taxon>
        <taxon>Mucoromycota</taxon>
        <taxon>Glomeromycotina</taxon>
        <taxon>Glomeromycetes</taxon>
        <taxon>Diversisporales</taxon>
        <taxon>Gigasporaceae</taxon>
        <taxon>Dentiscutata</taxon>
    </lineage>
</organism>
<dbReference type="AlphaFoldDB" id="A0A9N9PC91"/>